<feature type="transmembrane region" description="Helical" evidence="1">
    <location>
        <begin position="58"/>
        <end position="76"/>
    </location>
</feature>
<organism evidence="2 3">
    <name type="scientific">Paenibacillus mucilaginosus (strain KNP414)</name>
    <dbReference type="NCBI Taxonomy" id="1036673"/>
    <lineage>
        <taxon>Bacteria</taxon>
        <taxon>Bacillati</taxon>
        <taxon>Bacillota</taxon>
        <taxon>Bacilli</taxon>
        <taxon>Bacillales</taxon>
        <taxon>Paenibacillaceae</taxon>
        <taxon>Paenibacillus</taxon>
    </lineage>
</organism>
<proteinExistence type="predicted"/>
<feature type="transmembrane region" description="Helical" evidence="1">
    <location>
        <begin position="29"/>
        <end position="46"/>
    </location>
</feature>
<keyword evidence="1" id="KW-0812">Transmembrane</keyword>
<keyword evidence="1" id="KW-1133">Transmembrane helix</keyword>
<feature type="transmembrane region" description="Helical" evidence="1">
    <location>
        <begin position="88"/>
        <end position="106"/>
    </location>
</feature>
<feature type="transmembrane region" description="Helical" evidence="1">
    <location>
        <begin position="7"/>
        <end position="23"/>
    </location>
</feature>
<evidence type="ECO:0000313" key="3">
    <source>
        <dbReference type="Proteomes" id="UP000006620"/>
    </source>
</evidence>
<gene>
    <name evidence="2" type="ordered locus">KNP414_00280</name>
</gene>
<evidence type="ECO:0000256" key="1">
    <source>
        <dbReference type="SAM" id="Phobius"/>
    </source>
</evidence>
<evidence type="ECO:0008006" key="4">
    <source>
        <dbReference type="Google" id="ProtNLM"/>
    </source>
</evidence>
<dbReference type="InterPro" id="IPR019649">
    <property type="entry name" value="DUF2512"/>
</dbReference>
<dbReference type="KEGG" id="pms:KNP414_00280"/>
<dbReference type="AlphaFoldDB" id="F8FM97"/>
<reference evidence="2 3" key="2">
    <citation type="journal article" date="2013" name="Genome Announc.">
        <title>Genome Sequence of Growth-Improving Paenibacillus mucilaginosus Strain KNP414.</title>
        <authorList>
            <person name="Lu J.J."/>
            <person name="Wang J.F."/>
            <person name="Hu X.F."/>
        </authorList>
    </citation>
    <scope>NUCLEOTIDE SEQUENCE [LARGE SCALE GENOMIC DNA]</scope>
    <source>
        <strain evidence="2 3">KNP414</strain>
    </source>
</reference>
<name>F8FM97_PAEMK</name>
<dbReference type="Proteomes" id="UP000006620">
    <property type="component" value="Chromosome"/>
</dbReference>
<dbReference type="EMBL" id="CP002869">
    <property type="protein sequence ID" value="AEI38905.1"/>
    <property type="molecule type" value="Genomic_DNA"/>
</dbReference>
<keyword evidence="1" id="KW-0472">Membrane</keyword>
<reference evidence="3" key="1">
    <citation type="submission" date="2011-06" db="EMBL/GenBank/DDBJ databases">
        <title>Complete genome sequence of Paenibacillus mucilaginosus KNP414.</title>
        <authorList>
            <person name="Wang J."/>
            <person name="Hu S."/>
            <person name="Hu X."/>
            <person name="Zhang B."/>
            <person name="Dong D."/>
            <person name="Zhang S."/>
            <person name="Zhao K."/>
            <person name="Wu D."/>
        </authorList>
    </citation>
    <scope>NUCLEOTIDE SEQUENCE [LARGE SCALE GENOMIC DNA]</scope>
    <source>
        <strain evidence="3">KNP414</strain>
    </source>
</reference>
<accession>F8FM97</accession>
<dbReference type="HOGENOM" id="CLU_128610_2_0_9"/>
<protein>
    <recommendedName>
        <fullName evidence="4">DUF2512 family protein</fullName>
    </recommendedName>
</protein>
<evidence type="ECO:0000313" key="2">
    <source>
        <dbReference type="EMBL" id="AEI38905.1"/>
    </source>
</evidence>
<dbReference type="PATRIC" id="fig|1036673.3.peg.240"/>
<sequence>MDLDKLLIKLAGNGFIVVLFLMMLTDASFLGALVTALLLSIVAWFLGDRFLLPRSSNVIATAADGVLAAMVLWAAARIAPWEMSVPKLIGLVVILGAFEALFHFFLQRRDPYYRGEAGRAKA</sequence>
<dbReference type="Pfam" id="PF10710">
    <property type="entry name" value="DUF2512"/>
    <property type="match status" value="1"/>
</dbReference>
<dbReference type="RefSeq" id="WP_013914071.1">
    <property type="nucleotide sequence ID" value="NC_015690.1"/>
</dbReference>